<dbReference type="Proteomes" id="UP000249555">
    <property type="component" value="Unassembled WGS sequence"/>
</dbReference>
<name>A0A2W4Z6B4_9SPHN</name>
<dbReference type="EMBL" id="QFMX01000004">
    <property type="protein sequence ID" value="PZO75349.1"/>
    <property type="molecule type" value="Genomic_DNA"/>
</dbReference>
<protein>
    <submittedName>
        <fullName evidence="1">Uncharacterized protein</fullName>
    </submittedName>
</protein>
<reference evidence="1 2" key="1">
    <citation type="submission" date="2017-08" db="EMBL/GenBank/DDBJ databases">
        <title>Infants hospitalized years apart are colonized by the same room-sourced microbial strains.</title>
        <authorList>
            <person name="Brooks B."/>
            <person name="Olm M.R."/>
            <person name="Firek B.A."/>
            <person name="Baker R."/>
            <person name="Thomas B.C."/>
            <person name="Morowitz M.J."/>
            <person name="Banfield J.F."/>
        </authorList>
    </citation>
    <scope>NUCLEOTIDE SEQUENCE [LARGE SCALE GENOMIC DNA]</scope>
    <source>
        <strain evidence="1">S2_018_000_R3_119</strain>
    </source>
</reference>
<proteinExistence type="predicted"/>
<dbReference type="AlphaFoldDB" id="A0A2W4Z6B4"/>
<gene>
    <name evidence="1" type="ORF">DI640_04870</name>
</gene>
<accession>A0A2W4Z6B4</accession>
<evidence type="ECO:0000313" key="1">
    <source>
        <dbReference type="EMBL" id="PZO75349.1"/>
    </source>
</evidence>
<evidence type="ECO:0000313" key="2">
    <source>
        <dbReference type="Proteomes" id="UP000249555"/>
    </source>
</evidence>
<sequence length="119" mass="13386">MKYLVPLVFALTATASEARSWQRDYPSCNVTQQRHLKSGSGKTAMQDHISMRAYILQADIGTASKARRITKQTSQRLWNRVEAIRKASDRLAAKQGFLSAAERASYDRQLDAIALQLCK</sequence>
<comment type="caution">
    <text evidence="1">The sequence shown here is derived from an EMBL/GenBank/DDBJ whole genome shotgun (WGS) entry which is preliminary data.</text>
</comment>
<organism evidence="1 2">
    <name type="scientific">Sphingomonas taxi</name>
    <dbReference type="NCBI Taxonomy" id="1549858"/>
    <lineage>
        <taxon>Bacteria</taxon>
        <taxon>Pseudomonadati</taxon>
        <taxon>Pseudomonadota</taxon>
        <taxon>Alphaproteobacteria</taxon>
        <taxon>Sphingomonadales</taxon>
        <taxon>Sphingomonadaceae</taxon>
        <taxon>Sphingomonas</taxon>
    </lineage>
</organism>